<accession>A0A198GRG2</accession>
<dbReference type="OrthoDB" id="6183281at2"/>
<comment type="caution">
    <text evidence="2">The sequence shown here is derived from an EMBL/GenBank/DDBJ whole genome shotgun (WGS) entry which is preliminary data.</text>
</comment>
<dbReference type="STRING" id="1354337.M983_0009"/>
<evidence type="ECO:0000256" key="1">
    <source>
        <dbReference type="SAM" id="SignalP"/>
    </source>
</evidence>
<evidence type="ECO:0000313" key="3">
    <source>
        <dbReference type="Proteomes" id="UP000094023"/>
    </source>
</evidence>
<reference evidence="2 3" key="1">
    <citation type="submission" date="2016-04" db="EMBL/GenBank/DDBJ databases">
        <title>ATOL: Assembling a taxonomically balanced genome-scale reconstruction of the evolutionary history of the Enterobacteriaceae.</title>
        <authorList>
            <person name="Plunkett G.III."/>
            <person name="Neeno-Eckwall E.C."/>
            <person name="Glasner J.D."/>
            <person name="Perna N.T."/>
        </authorList>
    </citation>
    <scope>NUCLEOTIDE SEQUENCE [LARGE SCALE GENOMIC DNA]</scope>
    <source>
        <strain evidence="2 3">ATCC 19692</strain>
    </source>
</reference>
<gene>
    <name evidence="2" type="ORF">M983_0009</name>
</gene>
<feature type="signal peptide" evidence="1">
    <location>
        <begin position="1"/>
        <end position="22"/>
    </location>
</feature>
<dbReference type="InterPro" id="IPR010595">
    <property type="entry name" value="DUF1161"/>
</dbReference>
<dbReference type="EMBL" id="LXEN01000001">
    <property type="protein sequence ID" value="OAT39465.1"/>
    <property type="molecule type" value="Genomic_DNA"/>
</dbReference>
<dbReference type="RefSeq" id="WP_066745079.1">
    <property type="nucleotide sequence ID" value="NZ_LXEN01000001.1"/>
</dbReference>
<feature type="chain" id="PRO_5008279269" evidence="1">
    <location>
        <begin position="23"/>
        <end position="78"/>
    </location>
</feature>
<keyword evidence="3" id="KW-1185">Reference proteome</keyword>
<name>A0A198GRG2_9GAMM</name>
<dbReference type="Proteomes" id="UP000094023">
    <property type="component" value="Unassembled WGS sequence"/>
</dbReference>
<proteinExistence type="predicted"/>
<keyword evidence="1" id="KW-0732">Signal</keyword>
<dbReference type="Pfam" id="PF06649">
    <property type="entry name" value="DUF1161"/>
    <property type="match status" value="1"/>
</dbReference>
<protein>
    <submittedName>
        <fullName evidence="2">Putative outer membrane protein</fullName>
    </submittedName>
</protein>
<organism evidence="2 3">
    <name type="scientific">Proteus myxofaciens ATCC 19692</name>
    <dbReference type="NCBI Taxonomy" id="1354337"/>
    <lineage>
        <taxon>Bacteria</taxon>
        <taxon>Pseudomonadati</taxon>
        <taxon>Pseudomonadota</taxon>
        <taxon>Gammaproteobacteria</taxon>
        <taxon>Enterobacterales</taxon>
        <taxon>Morganellaceae</taxon>
        <taxon>Proteus</taxon>
    </lineage>
</organism>
<sequence length="78" mass="8636">MKKYLLLTMVAMFTFAPLAANASCDEVVETIQQTIINNGVPVENFTLTVVDNDNAEQSEGKVVGNCENNTKKIVYTRH</sequence>
<evidence type="ECO:0000313" key="2">
    <source>
        <dbReference type="EMBL" id="OAT39465.1"/>
    </source>
</evidence>
<dbReference type="AlphaFoldDB" id="A0A198GRG2"/>